<feature type="compositionally biased region" description="Low complexity" evidence="1">
    <location>
        <begin position="87"/>
        <end position="97"/>
    </location>
</feature>
<feature type="compositionally biased region" description="Low complexity" evidence="1">
    <location>
        <begin position="400"/>
        <end position="414"/>
    </location>
</feature>
<dbReference type="eggNOG" id="COG2845">
    <property type="taxonomic scope" value="Bacteria"/>
</dbReference>
<evidence type="ECO:0000313" key="3">
    <source>
        <dbReference type="Proteomes" id="UP000012062"/>
    </source>
</evidence>
<dbReference type="OrthoDB" id="9805649at2"/>
<keyword evidence="3" id="KW-1185">Reference proteome</keyword>
<dbReference type="InterPro" id="IPR036514">
    <property type="entry name" value="SGNH_hydro_sf"/>
</dbReference>
<dbReference type="GO" id="GO:0016788">
    <property type="term" value="F:hydrolase activity, acting on ester bonds"/>
    <property type="evidence" value="ECO:0007669"/>
    <property type="project" value="UniProtKB-ARBA"/>
</dbReference>
<comment type="caution">
    <text evidence="2">The sequence shown here is derived from an EMBL/GenBank/DDBJ whole genome shotgun (WGS) entry which is preliminary data.</text>
</comment>
<reference evidence="2 3" key="1">
    <citation type="submission" date="2013-02" db="EMBL/GenBank/DDBJ databases">
        <authorList>
            <person name="Genoscope - CEA"/>
        </authorList>
    </citation>
    <scope>NUCLEOTIDE SEQUENCE [LARGE SCALE GENOMIC DNA]</scope>
    <source>
        <strain evidence="2 3">STM 2683</strain>
    </source>
</reference>
<dbReference type="InterPro" id="IPR007407">
    <property type="entry name" value="DUF459"/>
</dbReference>
<dbReference type="STRING" id="1297569.MESS2_1590008"/>
<accession>M5F106</accession>
<dbReference type="AlphaFoldDB" id="M5F106"/>
<organism evidence="2 3">
    <name type="scientific">Mesorhizobium metallidurans STM 2683</name>
    <dbReference type="NCBI Taxonomy" id="1297569"/>
    <lineage>
        <taxon>Bacteria</taxon>
        <taxon>Pseudomonadati</taxon>
        <taxon>Pseudomonadota</taxon>
        <taxon>Alphaproteobacteria</taxon>
        <taxon>Hyphomicrobiales</taxon>
        <taxon>Phyllobacteriaceae</taxon>
        <taxon>Mesorhizobium</taxon>
    </lineage>
</organism>
<feature type="compositionally biased region" description="Basic residues" evidence="1">
    <location>
        <begin position="70"/>
        <end position="86"/>
    </location>
</feature>
<protein>
    <recommendedName>
        <fullName evidence="4">SGNH hydrolase-type esterase domain-containing protein</fullName>
    </recommendedName>
</protein>
<gene>
    <name evidence="2" type="ORF">MESS2_1590008</name>
</gene>
<feature type="region of interest" description="Disordered" evidence="1">
    <location>
        <begin position="62"/>
        <end position="100"/>
    </location>
</feature>
<name>M5F106_9HYPH</name>
<dbReference type="CDD" id="cd01829">
    <property type="entry name" value="SGNH_hydrolase_peri2"/>
    <property type="match status" value="1"/>
</dbReference>
<dbReference type="Proteomes" id="UP000012062">
    <property type="component" value="Unassembled WGS sequence"/>
</dbReference>
<dbReference type="SUPFAM" id="SSF52266">
    <property type="entry name" value="SGNH hydrolase"/>
    <property type="match status" value="1"/>
</dbReference>
<dbReference type="EMBL" id="CAUM01000067">
    <property type="protein sequence ID" value="CCV05501.1"/>
    <property type="molecule type" value="Genomic_DNA"/>
</dbReference>
<sequence>MVSAARIRVILRRVPVLALAIVVLVAGIAGAFHTPAMAQEESRGWSLRDLLFPRRSERLEPPLRIEPPRRIQRARPPKPKARKPRAAPRAPAEPTTPVVEKAPDARTVLVVGDFIASGLAEGLDAAFAENAGVRIVVRGNGSSGLVRDDVYNWPEQIKSLIETEKPAAVVVMLGSNDRQQMRIDDTREQPRSENWTKEYERRTEALGKAIASTKVPYLWVGMPAFRVAKMTSDMLAFNDIYRSAAEGHGGEFVDVWDGFVDENGAFVISGPDINGQAVRLRTDDGINVTRAGKRKLAFYAEKPLLKILGLSAPGGVTTAAAPAGAPVEAPAAAAAPIEVDRTVPMLLSDPALDGGSELLGAVPLKKADRSGEKLVIKGKAPDASPGRADDFSWPPKVQPATAAAGNDTTTAINP</sequence>
<proteinExistence type="predicted"/>
<evidence type="ECO:0000256" key="1">
    <source>
        <dbReference type="SAM" id="MobiDB-lite"/>
    </source>
</evidence>
<feature type="region of interest" description="Disordered" evidence="1">
    <location>
        <begin position="369"/>
        <end position="414"/>
    </location>
</feature>
<dbReference type="RefSeq" id="WP_008874449.1">
    <property type="nucleotide sequence ID" value="NZ_CAUM01000067.1"/>
</dbReference>
<evidence type="ECO:0008006" key="4">
    <source>
        <dbReference type="Google" id="ProtNLM"/>
    </source>
</evidence>
<dbReference type="Pfam" id="PF04311">
    <property type="entry name" value="DUF459"/>
    <property type="match status" value="1"/>
</dbReference>
<evidence type="ECO:0000313" key="2">
    <source>
        <dbReference type="EMBL" id="CCV05501.1"/>
    </source>
</evidence>
<dbReference type="Gene3D" id="3.40.50.1110">
    <property type="entry name" value="SGNH hydrolase"/>
    <property type="match status" value="1"/>
</dbReference>